<gene>
    <name evidence="1" type="ORF">CDL15_Pgr005244</name>
</gene>
<accession>A0A218WPA5</accession>
<comment type="caution">
    <text evidence="1">The sequence shown here is derived from an EMBL/GenBank/DDBJ whole genome shotgun (WGS) entry which is preliminary data.</text>
</comment>
<dbReference type="Proteomes" id="UP000197138">
    <property type="component" value="Unassembled WGS sequence"/>
</dbReference>
<dbReference type="EMBL" id="MTKT01003711">
    <property type="protein sequence ID" value="OWM74664.1"/>
    <property type="molecule type" value="Genomic_DNA"/>
</dbReference>
<reference evidence="2" key="1">
    <citation type="journal article" date="2017" name="Plant J.">
        <title>The pomegranate (Punica granatum L.) genome and the genomics of punicalagin biosynthesis.</title>
        <authorList>
            <person name="Qin G."/>
            <person name="Xu C."/>
            <person name="Ming R."/>
            <person name="Tang H."/>
            <person name="Guyot R."/>
            <person name="Kramer E.M."/>
            <person name="Hu Y."/>
            <person name="Yi X."/>
            <person name="Qi Y."/>
            <person name="Xu X."/>
            <person name="Gao Z."/>
            <person name="Pan H."/>
            <person name="Jian J."/>
            <person name="Tian Y."/>
            <person name="Yue Z."/>
            <person name="Xu Y."/>
        </authorList>
    </citation>
    <scope>NUCLEOTIDE SEQUENCE [LARGE SCALE GENOMIC DNA]</scope>
    <source>
        <strain evidence="2">cv. Dabenzi</strain>
    </source>
</reference>
<protein>
    <submittedName>
        <fullName evidence="1">Uncharacterized protein</fullName>
    </submittedName>
</protein>
<proteinExistence type="predicted"/>
<evidence type="ECO:0000313" key="2">
    <source>
        <dbReference type="Proteomes" id="UP000197138"/>
    </source>
</evidence>
<dbReference type="AlphaFoldDB" id="A0A218WPA5"/>
<name>A0A218WPA5_PUNGR</name>
<evidence type="ECO:0000313" key="1">
    <source>
        <dbReference type="EMBL" id="OWM74664.1"/>
    </source>
</evidence>
<sequence>MSRLRPLPLNCPSFSSPPVSSVGLPELRAGHRDHAPRWPWCPPQHPPTVAQSQRLHIEPTPLVKVGQPLPTHIDDARIDARASPSNPTGACSVPLYFQKGMEEFMTVVQFLPFYTFLSIASQTRCCTTMSDLLNSGPFRSVYAFSICSVRYCLQSVRSKAWPRYPFLSLVSKGPNECQLLY</sequence>
<organism evidence="1 2">
    <name type="scientific">Punica granatum</name>
    <name type="common">Pomegranate</name>
    <dbReference type="NCBI Taxonomy" id="22663"/>
    <lineage>
        <taxon>Eukaryota</taxon>
        <taxon>Viridiplantae</taxon>
        <taxon>Streptophyta</taxon>
        <taxon>Embryophyta</taxon>
        <taxon>Tracheophyta</taxon>
        <taxon>Spermatophyta</taxon>
        <taxon>Magnoliopsida</taxon>
        <taxon>eudicotyledons</taxon>
        <taxon>Gunneridae</taxon>
        <taxon>Pentapetalae</taxon>
        <taxon>rosids</taxon>
        <taxon>malvids</taxon>
        <taxon>Myrtales</taxon>
        <taxon>Lythraceae</taxon>
        <taxon>Punica</taxon>
    </lineage>
</organism>